<dbReference type="InterPro" id="IPR016181">
    <property type="entry name" value="Acyl_CoA_acyltransferase"/>
</dbReference>
<evidence type="ECO:0000313" key="3">
    <source>
        <dbReference type="Proteomes" id="UP000070252"/>
    </source>
</evidence>
<dbReference type="InterPro" id="IPR000182">
    <property type="entry name" value="GNAT_dom"/>
</dbReference>
<dbReference type="SUPFAM" id="SSF55729">
    <property type="entry name" value="Acyl-CoA N-acyltransferases (Nat)"/>
    <property type="match status" value="1"/>
</dbReference>
<accession>A0ABR5SNJ5</accession>
<feature type="domain" description="N-acetyltransferase" evidence="1">
    <location>
        <begin position="1"/>
        <end position="118"/>
    </location>
</feature>
<protein>
    <submittedName>
        <fullName evidence="2">GNAT family acetyltransferase</fullName>
    </submittedName>
</protein>
<dbReference type="Pfam" id="PF13673">
    <property type="entry name" value="Acetyltransf_10"/>
    <property type="match status" value="1"/>
</dbReference>
<sequence length="128" mass="14293">MWPDRGLDYVKLDDDDDGVHYGLFEGEQLVSAVSLFIDGSEAQFRKFATRTEQQGQGYGSRLLQHVLNEAERSGVNRIYCNARSHKAAFYKKFGLSEVSGTAFTKGGKEYIIMEKLFGSAGVSSRKEP</sequence>
<evidence type="ECO:0000259" key="1">
    <source>
        <dbReference type="PROSITE" id="PS51186"/>
    </source>
</evidence>
<reference evidence="2 3" key="1">
    <citation type="submission" date="2015-08" db="EMBL/GenBank/DDBJ databases">
        <title>Genome of Paenibacillus jilunlii.</title>
        <authorList>
            <person name="Sant'Anna F.H."/>
            <person name="Ambrosini A."/>
            <person name="Souza R."/>
            <person name="Bach E."/>
            <person name="Fernandes G."/>
            <person name="Balsanelli E."/>
            <person name="Baura V.A."/>
            <person name="Pedrosa F.O."/>
            <person name="Souza E.M."/>
            <person name="Passaglia L."/>
        </authorList>
    </citation>
    <scope>NUCLEOTIDE SEQUENCE [LARGE SCALE GENOMIC DNA]</scope>
    <source>
        <strain evidence="2 3">DSM 23019</strain>
    </source>
</reference>
<dbReference type="Proteomes" id="UP000070252">
    <property type="component" value="Unassembled WGS sequence"/>
</dbReference>
<comment type="caution">
    <text evidence="2">The sequence shown here is derived from an EMBL/GenBank/DDBJ whole genome shotgun (WGS) entry which is preliminary data.</text>
</comment>
<name>A0ABR5SNJ5_9BACL</name>
<dbReference type="EMBL" id="LIPY01000124">
    <property type="protein sequence ID" value="KWX70166.1"/>
    <property type="molecule type" value="Genomic_DNA"/>
</dbReference>
<keyword evidence="3" id="KW-1185">Reference proteome</keyword>
<organism evidence="2 3">
    <name type="scientific">Paenibacillus jilunlii</name>
    <dbReference type="NCBI Taxonomy" id="682956"/>
    <lineage>
        <taxon>Bacteria</taxon>
        <taxon>Bacillati</taxon>
        <taxon>Bacillota</taxon>
        <taxon>Bacilli</taxon>
        <taxon>Bacillales</taxon>
        <taxon>Paenibacillaceae</taxon>
        <taxon>Paenibacillus</taxon>
    </lineage>
</organism>
<proteinExistence type="predicted"/>
<dbReference type="Gene3D" id="3.40.630.30">
    <property type="match status" value="1"/>
</dbReference>
<dbReference type="CDD" id="cd04301">
    <property type="entry name" value="NAT_SF"/>
    <property type="match status" value="1"/>
</dbReference>
<gene>
    <name evidence="2" type="ORF">AML91_28820</name>
</gene>
<dbReference type="PROSITE" id="PS51186">
    <property type="entry name" value="GNAT"/>
    <property type="match status" value="1"/>
</dbReference>
<evidence type="ECO:0000313" key="2">
    <source>
        <dbReference type="EMBL" id="KWX70166.1"/>
    </source>
</evidence>